<gene>
    <name evidence="3" type="ORF">C1SCF055_LOCUS33719</name>
</gene>
<feature type="chain" id="PRO_5043273018" evidence="2">
    <location>
        <begin position="19"/>
        <end position="174"/>
    </location>
</feature>
<feature type="compositionally biased region" description="Basic and acidic residues" evidence="1">
    <location>
        <begin position="58"/>
        <end position="134"/>
    </location>
</feature>
<evidence type="ECO:0000256" key="1">
    <source>
        <dbReference type="SAM" id="MobiDB-lite"/>
    </source>
</evidence>
<evidence type="ECO:0000313" key="3">
    <source>
        <dbReference type="EMBL" id="CAI4008264.1"/>
    </source>
</evidence>
<keyword evidence="5" id="KW-1185">Reference proteome</keyword>
<keyword evidence="2" id="KW-0732">Signal</keyword>
<feature type="compositionally biased region" description="Acidic residues" evidence="1">
    <location>
        <begin position="44"/>
        <end position="57"/>
    </location>
</feature>
<organism evidence="3">
    <name type="scientific">Cladocopium goreaui</name>
    <dbReference type="NCBI Taxonomy" id="2562237"/>
    <lineage>
        <taxon>Eukaryota</taxon>
        <taxon>Sar</taxon>
        <taxon>Alveolata</taxon>
        <taxon>Dinophyceae</taxon>
        <taxon>Suessiales</taxon>
        <taxon>Symbiodiniaceae</taxon>
        <taxon>Cladocopium</taxon>
    </lineage>
</organism>
<dbReference type="EMBL" id="CAMXCT030004235">
    <property type="protein sequence ID" value="CAL4795576.1"/>
    <property type="molecule type" value="Genomic_DNA"/>
</dbReference>
<dbReference type="Proteomes" id="UP001152797">
    <property type="component" value="Unassembled WGS sequence"/>
</dbReference>
<evidence type="ECO:0000313" key="5">
    <source>
        <dbReference type="Proteomes" id="UP001152797"/>
    </source>
</evidence>
<protein>
    <submittedName>
        <fullName evidence="3">Uncharacterized protein</fullName>
    </submittedName>
</protein>
<feature type="region of interest" description="Disordered" evidence="1">
    <location>
        <begin position="22"/>
        <end position="134"/>
    </location>
</feature>
<accession>A0A9P1GFC3</accession>
<comment type="caution">
    <text evidence="3">The sequence shown here is derived from an EMBL/GenBank/DDBJ whole genome shotgun (WGS) entry which is preliminary data.</text>
</comment>
<dbReference type="EMBL" id="CAMXCT020004235">
    <property type="protein sequence ID" value="CAL1161639.1"/>
    <property type="molecule type" value="Genomic_DNA"/>
</dbReference>
<dbReference type="AlphaFoldDB" id="A0A9P1GFC3"/>
<reference evidence="3" key="1">
    <citation type="submission" date="2022-10" db="EMBL/GenBank/DDBJ databases">
        <authorList>
            <person name="Chen Y."/>
            <person name="Dougan E. K."/>
            <person name="Chan C."/>
            <person name="Rhodes N."/>
            <person name="Thang M."/>
        </authorList>
    </citation>
    <scope>NUCLEOTIDE SEQUENCE</scope>
</reference>
<feature type="signal peptide" evidence="2">
    <location>
        <begin position="1"/>
        <end position="18"/>
    </location>
</feature>
<evidence type="ECO:0000313" key="4">
    <source>
        <dbReference type="EMBL" id="CAL4795576.1"/>
    </source>
</evidence>
<name>A0A9P1GFC3_9DINO</name>
<dbReference type="EMBL" id="CAMXCT010004235">
    <property type="protein sequence ID" value="CAI4008264.1"/>
    <property type="molecule type" value="Genomic_DNA"/>
</dbReference>
<proteinExistence type="predicted"/>
<sequence>MARMTLALLVLGTLLVDARLTKPRGLDDKELTALAQLSDKADDTLQDETQDKEEDEPAHEPGHEPAHEPEHADEKSASKEAKKEAKSETKKEADPHHQGKVKVIPEPEKPEPESTRVDVKVHSPDPLPEDEKVDVTVIVNDTKVKGRQGLVFGSIDPRIPGIYCSGRPWLMCFE</sequence>
<evidence type="ECO:0000256" key="2">
    <source>
        <dbReference type="SAM" id="SignalP"/>
    </source>
</evidence>
<reference evidence="4 5" key="2">
    <citation type="submission" date="2024-05" db="EMBL/GenBank/DDBJ databases">
        <authorList>
            <person name="Chen Y."/>
            <person name="Shah S."/>
            <person name="Dougan E. K."/>
            <person name="Thang M."/>
            <person name="Chan C."/>
        </authorList>
    </citation>
    <scope>NUCLEOTIDE SEQUENCE [LARGE SCALE GENOMIC DNA]</scope>
</reference>